<dbReference type="AlphaFoldDB" id="A0A2N5T2A3"/>
<feature type="compositionally biased region" description="Low complexity" evidence="1">
    <location>
        <begin position="106"/>
        <end position="115"/>
    </location>
</feature>
<keyword evidence="3" id="KW-1185">Reference proteome</keyword>
<evidence type="ECO:0000256" key="1">
    <source>
        <dbReference type="SAM" id="MobiDB-lite"/>
    </source>
</evidence>
<comment type="caution">
    <text evidence="2">The sequence shown here is derived from an EMBL/GenBank/DDBJ whole genome shotgun (WGS) entry which is preliminary data.</text>
</comment>
<sequence>MSPHHLLKSNPSVSEQPLLLDQDPSQLVNLEHVCAQSNDNHDHPQTPLISNCSKHSYDHDQDQYNHFPPSEHPHKTQNSSIPPHFHSTPPDHNGSQPFSIAREHSSSTSLELPSSDWPSPSTPIPLLASSDQLSYTTPAPVLDSSTPIQLLASSDQPSFTTLTPVLASSDGPSSSTPIPILASSVQPSSTTFVSASSDQLTSSTPAPVFASSRLAIFIYSRFLVGFIHLMGN</sequence>
<feature type="compositionally biased region" description="Basic and acidic residues" evidence="1">
    <location>
        <begin position="55"/>
        <end position="74"/>
    </location>
</feature>
<dbReference type="Proteomes" id="UP000235388">
    <property type="component" value="Unassembled WGS sequence"/>
</dbReference>
<dbReference type="EMBL" id="PGCJ01000810">
    <property type="protein sequence ID" value="PLW19612.1"/>
    <property type="molecule type" value="Genomic_DNA"/>
</dbReference>
<feature type="region of interest" description="Disordered" evidence="1">
    <location>
        <begin position="1"/>
        <end position="24"/>
    </location>
</feature>
<proteinExistence type="predicted"/>
<organism evidence="2 3">
    <name type="scientific">Puccinia coronata f. sp. avenae</name>
    <dbReference type="NCBI Taxonomy" id="200324"/>
    <lineage>
        <taxon>Eukaryota</taxon>
        <taxon>Fungi</taxon>
        <taxon>Dikarya</taxon>
        <taxon>Basidiomycota</taxon>
        <taxon>Pucciniomycotina</taxon>
        <taxon>Pucciniomycetes</taxon>
        <taxon>Pucciniales</taxon>
        <taxon>Pucciniaceae</taxon>
        <taxon>Puccinia</taxon>
    </lineage>
</organism>
<gene>
    <name evidence="2" type="ORF">PCANC_14962</name>
</gene>
<evidence type="ECO:0000313" key="2">
    <source>
        <dbReference type="EMBL" id="PLW19612.1"/>
    </source>
</evidence>
<feature type="region of interest" description="Disordered" evidence="1">
    <location>
        <begin position="37"/>
        <end position="125"/>
    </location>
</feature>
<reference evidence="2 3" key="1">
    <citation type="submission" date="2017-11" db="EMBL/GenBank/DDBJ databases">
        <title>De novo assembly and phasing of dikaryotic genomes from two isolates of Puccinia coronata f. sp. avenae, the causal agent of oat crown rust.</title>
        <authorList>
            <person name="Miller M.E."/>
            <person name="Zhang Y."/>
            <person name="Omidvar V."/>
            <person name="Sperschneider J."/>
            <person name="Schwessinger B."/>
            <person name="Raley C."/>
            <person name="Palmer J.M."/>
            <person name="Garnica D."/>
            <person name="Upadhyaya N."/>
            <person name="Rathjen J."/>
            <person name="Taylor J.M."/>
            <person name="Park R.F."/>
            <person name="Dodds P.N."/>
            <person name="Hirsch C.D."/>
            <person name="Kianian S.F."/>
            <person name="Figueroa M."/>
        </authorList>
    </citation>
    <scope>NUCLEOTIDE SEQUENCE [LARGE SCALE GENOMIC DNA]</scope>
    <source>
        <strain evidence="2">12NC29</strain>
    </source>
</reference>
<name>A0A2N5T2A3_9BASI</name>
<evidence type="ECO:0000313" key="3">
    <source>
        <dbReference type="Proteomes" id="UP000235388"/>
    </source>
</evidence>
<protein>
    <submittedName>
        <fullName evidence="2">Uncharacterized protein</fullName>
    </submittedName>
</protein>
<accession>A0A2N5T2A3</accession>